<evidence type="ECO:0000256" key="6">
    <source>
        <dbReference type="ARBA" id="ARBA00023136"/>
    </source>
</evidence>
<reference evidence="11 12" key="1">
    <citation type="submission" date="2014-07" db="EMBL/GenBank/DDBJ databases">
        <authorList>
            <person name="Sibley D."/>
            <person name="Venepally P."/>
            <person name="Karamycheva S."/>
            <person name="Hadjithomas M."/>
            <person name="Khan A."/>
            <person name="Brunk B."/>
            <person name="Roos D."/>
            <person name="Caler E."/>
            <person name="Lorenzi H."/>
        </authorList>
    </citation>
    <scope>NUCLEOTIDE SEQUENCE [LARGE SCALE GENOMIC DNA]</scope>
    <source>
        <strain evidence="11 12">FOU</strain>
    </source>
</reference>
<comment type="catalytic activity">
    <reaction evidence="7">
        <text>4 Fe(II)-[cytochrome c] + O2 + 8 H(+)(in) = 4 Fe(III)-[cytochrome c] + 2 H2O + 4 H(+)(out)</text>
        <dbReference type="Rhea" id="RHEA:11436"/>
        <dbReference type="Rhea" id="RHEA-COMP:10350"/>
        <dbReference type="Rhea" id="RHEA-COMP:14399"/>
        <dbReference type="ChEBI" id="CHEBI:15377"/>
        <dbReference type="ChEBI" id="CHEBI:15378"/>
        <dbReference type="ChEBI" id="CHEBI:15379"/>
        <dbReference type="ChEBI" id="CHEBI:29033"/>
        <dbReference type="ChEBI" id="CHEBI:29034"/>
        <dbReference type="EC" id="7.1.1.9"/>
    </reaction>
    <physiologicalReaction direction="left-to-right" evidence="7">
        <dbReference type="Rhea" id="RHEA:11437"/>
    </physiologicalReaction>
</comment>
<dbReference type="InterPro" id="IPR036257">
    <property type="entry name" value="Cyt_c_oxidase_su2_TM_sf"/>
</dbReference>
<evidence type="ECO:0000256" key="4">
    <source>
        <dbReference type="ARBA" id="ARBA00022692"/>
    </source>
</evidence>
<comment type="caution">
    <text evidence="11">The sequence shown here is derived from an EMBL/GenBank/DDBJ whole genome shotgun (WGS) entry which is preliminary data.</text>
</comment>
<evidence type="ECO:0000256" key="9">
    <source>
        <dbReference type="SAM" id="Phobius"/>
    </source>
</evidence>
<dbReference type="PRINTS" id="PR01166">
    <property type="entry name" value="CYCOXIDASEII"/>
</dbReference>
<evidence type="ECO:0000259" key="10">
    <source>
        <dbReference type="PROSITE" id="PS50857"/>
    </source>
</evidence>
<comment type="cofactor">
    <cofactor evidence="1">
        <name>Cu cation</name>
        <dbReference type="ChEBI" id="CHEBI:23378"/>
    </cofactor>
</comment>
<dbReference type="GO" id="GO:0016020">
    <property type="term" value="C:membrane"/>
    <property type="evidence" value="ECO:0007669"/>
    <property type="project" value="UniProtKB-SubCell"/>
</dbReference>
<dbReference type="VEuPathDB" id="ToxoDB:TGFOU_226590"/>
<comment type="subcellular location">
    <subcellularLocation>
        <location evidence="2">Membrane</location>
    </subcellularLocation>
</comment>
<evidence type="ECO:0000313" key="12">
    <source>
        <dbReference type="Proteomes" id="UP000028838"/>
    </source>
</evidence>
<keyword evidence="9" id="KW-1133">Transmembrane helix</keyword>
<keyword evidence="3" id="KW-0813">Transport</keyword>
<dbReference type="AlphaFoldDB" id="A0A086L586"/>
<feature type="transmembrane region" description="Helical" evidence="9">
    <location>
        <begin position="245"/>
        <end position="268"/>
    </location>
</feature>
<keyword evidence="4 9" id="KW-0812">Transmembrane</keyword>
<keyword evidence="5" id="KW-0249">Electron transport</keyword>
<dbReference type="GO" id="GO:0004129">
    <property type="term" value="F:cytochrome-c oxidase activity"/>
    <property type="evidence" value="ECO:0007669"/>
    <property type="project" value="UniProtKB-EC"/>
</dbReference>
<dbReference type="Gene3D" id="1.10.287.90">
    <property type="match status" value="1"/>
</dbReference>
<gene>
    <name evidence="11" type="ORF">TGFOU_226590</name>
</gene>
<evidence type="ECO:0000256" key="3">
    <source>
        <dbReference type="ARBA" id="ARBA00022448"/>
    </source>
</evidence>
<dbReference type="InterPro" id="IPR002429">
    <property type="entry name" value="CcO_II-like_C"/>
</dbReference>
<protein>
    <submittedName>
        <fullName evidence="11">Putative mitochondrial cytochrome c oxidase subunit 2a</fullName>
    </submittedName>
</protein>
<organism evidence="11 12">
    <name type="scientific">Toxoplasma gondii FOU</name>
    <dbReference type="NCBI Taxonomy" id="943167"/>
    <lineage>
        <taxon>Eukaryota</taxon>
        <taxon>Sar</taxon>
        <taxon>Alveolata</taxon>
        <taxon>Apicomplexa</taxon>
        <taxon>Conoidasida</taxon>
        <taxon>Coccidia</taxon>
        <taxon>Eucoccidiorida</taxon>
        <taxon>Eimeriorina</taxon>
        <taxon>Sarcocystidae</taxon>
        <taxon>Toxoplasma</taxon>
    </lineage>
</organism>
<feature type="domain" description="Cytochrome oxidase subunit II copper A binding" evidence="10">
    <location>
        <begin position="273"/>
        <end position="299"/>
    </location>
</feature>
<sequence length="299" mass="34489">MLAYFAASRELAVVFCVGTTLPENIFLFLSRRLAIIPASSPCSLFFGSRLYPIRSCCGRPAGFPAKIVYPFLSAHTFPKMMPLSSSLFRPYGHLFHQFPRRFFSSAQRGDYSLMLPRHFSSTASSVTKPPQKTDAPAKHDEHDSHHGTNNFYHMPSHHSPSRHHLNPDGTMRDLTTAETFHWEHAEAETPAQQIVSVNGRKMVKGVETRDLVELFLVHQKNIPFWPRMRMNVWGNHDLLMKAEFLFFWTPTFITWSLAIPMFTLLYMLDEAVYAAMTVKVIGRQWYWIYEVESPVDDEE</sequence>
<evidence type="ECO:0000313" key="11">
    <source>
        <dbReference type="EMBL" id="KFG51804.1"/>
    </source>
</evidence>
<feature type="compositionally biased region" description="Basic residues" evidence="8">
    <location>
        <begin position="155"/>
        <end position="164"/>
    </location>
</feature>
<evidence type="ECO:0000256" key="7">
    <source>
        <dbReference type="ARBA" id="ARBA00049512"/>
    </source>
</evidence>
<name>A0A086L586_TOXGO</name>
<dbReference type="EMBL" id="AEYH02001242">
    <property type="protein sequence ID" value="KFG51804.1"/>
    <property type="molecule type" value="Genomic_DNA"/>
</dbReference>
<feature type="compositionally biased region" description="Basic and acidic residues" evidence="8">
    <location>
        <begin position="135"/>
        <end position="146"/>
    </location>
</feature>
<dbReference type="Gene3D" id="2.60.40.420">
    <property type="entry name" value="Cupredoxins - blue copper proteins"/>
    <property type="match status" value="1"/>
</dbReference>
<feature type="region of interest" description="Disordered" evidence="8">
    <location>
        <begin position="122"/>
        <end position="169"/>
    </location>
</feature>
<dbReference type="OrthoDB" id="330118at2759"/>
<accession>A0A086L586</accession>
<evidence type="ECO:0000256" key="8">
    <source>
        <dbReference type="SAM" id="MobiDB-lite"/>
    </source>
</evidence>
<evidence type="ECO:0000256" key="1">
    <source>
        <dbReference type="ARBA" id="ARBA00001935"/>
    </source>
</evidence>
<keyword evidence="6 9" id="KW-0472">Membrane</keyword>
<dbReference type="GO" id="GO:0005507">
    <property type="term" value="F:copper ion binding"/>
    <property type="evidence" value="ECO:0007669"/>
    <property type="project" value="InterPro"/>
</dbReference>
<evidence type="ECO:0000256" key="2">
    <source>
        <dbReference type="ARBA" id="ARBA00004370"/>
    </source>
</evidence>
<proteinExistence type="predicted"/>
<dbReference type="Proteomes" id="UP000028838">
    <property type="component" value="Unassembled WGS sequence"/>
</dbReference>
<dbReference type="PROSITE" id="PS50857">
    <property type="entry name" value="COX2_CUA"/>
    <property type="match status" value="1"/>
</dbReference>
<dbReference type="InterPro" id="IPR008972">
    <property type="entry name" value="Cupredoxin"/>
</dbReference>
<evidence type="ECO:0000256" key="5">
    <source>
        <dbReference type="ARBA" id="ARBA00022982"/>
    </source>
</evidence>